<dbReference type="PANTHER" id="PTHR42872">
    <property type="entry name" value="PROTEIN-GLUTAMATE METHYLESTERASE/PROTEIN-GLUTAMINE GLUTAMINASE"/>
    <property type="match status" value="1"/>
</dbReference>
<dbReference type="EMBL" id="FOZZ01000014">
    <property type="protein sequence ID" value="SFT13330.1"/>
    <property type="molecule type" value="Genomic_DNA"/>
</dbReference>
<organism evidence="6 7">
    <name type="scientific">Sphingobacterium wenxiniae</name>
    <dbReference type="NCBI Taxonomy" id="683125"/>
    <lineage>
        <taxon>Bacteria</taxon>
        <taxon>Pseudomonadati</taxon>
        <taxon>Bacteroidota</taxon>
        <taxon>Sphingobacteriia</taxon>
        <taxon>Sphingobacteriales</taxon>
        <taxon>Sphingobacteriaceae</taxon>
        <taxon>Sphingobacterium</taxon>
    </lineage>
</organism>
<evidence type="ECO:0000313" key="6">
    <source>
        <dbReference type="EMBL" id="SFT13330.1"/>
    </source>
</evidence>
<dbReference type="AlphaFoldDB" id="A0A1I6VI52"/>
<keyword evidence="7" id="KW-1185">Reference proteome</keyword>
<dbReference type="PANTHER" id="PTHR42872:SF6">
    <property type="entry name" value="PROTEIN-GLUTAMATE METHYLESTERASE_PROTEIN-GLUTAMINE GLUTAMINASE"/>
    <property type="match status" value="1"/>
</dbReference>
<dbReference type="GO" id="GO:0006935">
    <property type="term" value="P:chemotaxis"/>
    <property type="evidence" value="ECO:0007669"/>
    <property type="project" value="UniProtKB-UniRule"/>
</dbReference>
<reference evidence="6 7" key="1">
    <citation type="submission" date="2016-10" db="EMBL/GenBank/DDBJ databases">
        <authorList>
            <person name="de Groot N.N."/>
        </authorList>
    </citation>
    <scope>NUCLEOTIDE SEQUENCE [LARGE SCALE GENOMIC DNA]</scope>
    <source>
        <strain evidence="6 7">DSM 22789</strain>
    </source>
</reference>
<dbReference type="STRING" id="683125.SAMN05660206_11416"/>
<protein>
    <recommendedName>
        <fullName evidence="2">protein-glutamate methylesterase</fullName>
        <ecNumber evidence="2">3.1.1.61</ecNumber>
    </recommendedName>
</protein>
<dbReference type="RefSeq" id="WP_093367284.1">
    <property type="nucleotide sequence ID" value="NZ_FOZZ01000014.1"/>
</dbReference>
<evidence type="ECO:0000256" key="4">
    <source>
        <dbReference type="PROSITE-ProRule" id="PRU00050"/>
    </source>
</evidence>
<evidence type="ECO:0000256" key="3">
    <source>
        <dbReference type="ARBA" id="ARBA00048267"/>
    </source>
</evidence>
<keyword evidence="4" id="KW-0145">Chemotaxis</keyword>
<name>A0A1I6VI52_9SPHI</name>
<feature type="domain" description="CheB-type methylesterase" evidence="5">
    <location>
        <begin position="2"/>
        <end position="181"/>
    </location>
</feature>
<keyword evidence="1 4" id="KW-0378">Hydrolase</keyword>
<dbReference type="InterPro" id="IPR035909">
    <property type="entry name" value="CheB_C"/>
</dbReference>
<dbReference type="EC" id="3.1.1.61" evidence="2"/>
<dbReference type="SUPFAM" id="SSF52738">
    <property type="entry name" value="Methylesterase CheB, C-terminal domain"/>
    <property type="match status" value="1"/>
</dbReference>
<feature type="active site" evidence="4">
    <location>
        <position position="134"/>
    </location>
</feature>
<dbReference type="InterPro" id="IPR000673">
    <property type="entry name" value="Sig_transdc_resp-reg_Me-estase"/>
</dbReference>
<evidence type="ECO:0000256" key="2">
    <source>
        <dbReference type="ARBA" id="ARBA00039140"/>
    </source>
</evidence>
<sequence>MTAVAKNIILIGGSAGSYPIIIQIIEALPVYFRAAIIVLIHRNARYETHMEETLTKKSGRVISQANDKEPILQNSIYFATPGYHLLVEPGYTFALDSSEPVAFSRPSIDVLFESAADVYQKDCTAFLLSGANKDGANGISHIDQMGGQTFIQSPDEALITTMPLSAIEQSETSTIYSNQEIISYFRNLT</sequence>
<evidence type="ECO:0000256" key="1">
    <source>
        <dbReference type="ARBA" id="ARBA00022801"/>
    </source>
</evidence>
<proteinExistence type="predicted"/>
<dbReference type="Proteomes" id="UP000198785">
    <property type="component" value="Unassembled WGS sequence"/>
</dbReference>
<evidence type="ECO:0000259" key="5">
    <source>
        <dbReference type="PROSITE" id="PS50122"/>
    </source>
</evidence>
<accession>A0A1I6VI52</accession>
<dbReference type="Pfam" id="PF01339">
    <property type="entry name" value="CheB_methylest"/>
    <property type="match status" value="1"/>
</dbReference>
<dbReference type="OrthoDB" id="1524092at2"/>
<dbReference type="PROSITE" id="PS50122">
    <property type="entry name" value="CHEB"/>
    <property type="match status" value="1"/>
</dbReference>
<comment type="catalytic activity">
    <reaction evidence="3">
        <text>[protein]-L-glutamate 5-O-methyl ester + H2O = L-glutamyl-[protein] + methanol + H(+)</text>
        <dbReference type="Rhea" id="RHEA:23236"/>
        <dbReference type="Rhea" id="RHEA-COMP:10208"/>
        <dbReference type="Rhea" id="RHEA-COMP:10311"/>
        <dbReference type="ChEBI" id="CHEBI:15377"/>
        <dbReference type="ChEBI" id="CHEBI:15378"/>
        <dbReference type="ChEBI" id="CHEBI:17790"/>
        <dbReference type="ChEBI" id="CHEBI:29973"/>
        <dbReference type="ChEBI" id="CHEBI:82795"/>
        <dbReference type="EC" id="3.1.1.61"/>
    </reaction>
</comment>
<gene>
    <name evidence="6" type="ORF">SAMN05660206_11416</name>
</gene>
<dbReference type="Gene3D" id="3.40.50.180">
    <property type="entry name" value="Methylesterase CheB, C-terminal domain"/>
    <property type="match status" value="1"/>
</dbReference>
<dbReference type="GO" id="GO:0008984">
    <property type="term" value="F:protein-glutamate methylesterase activity"/>
    <property type="evidence" value="ECO:0007669"/>
    <property type="project" value="UniProtKB-EC"/>
</dbReference>
<dbReference type="GO" id="GO:0005737">
    <property type="term" value="C:cytoplasm"/>
    <property type="evidence" value="ECO:0007669"/>
    <property type="project" value="InterPro"/>
</dbReference>
<feature type="active site" evidence="4">
    <location>
        <position position="41"/>
    </location>
</feature>
<dbReference type="CDD" id="cd16433">
    <property type="entry name" value="CheB"/>
    <property type="match status" value="1"/>
</dbReference>
<evidence type="ECO:0000313" key="7">
    <source>
        <dbReference type="Proteomes" id="UP000198785"/>
    </source>
</evidence>
<feature type="active site" evidence="4">
    <location>
        <position position="14"/>
    </location>
</feature>
<dbReference type="GO" id="GO:0000156">
    <property type="term" value="F:phosphorelay response regulator activity"/>
    <property type="evidence" value="ECO:0007669"/>
    <property type="project" value="InterPro"/>
</dbReference>